<keyword evidence="9" id="KW-1185">Reference proteome</keyword>
<evidence type="ECO:0000256" key="3">
    <source>
        <dbReference type="SAM" id="SignalP"/>
    </source>
</evidence>
<dbReference type="Gene3D" id="2.40.420.20">
    <property type="match status" value="1"/>
</dbReference>
<dbReference type="GO" id="GO:0030313">
    <property type="term" value="C:cell envelope"/>
    <property type="evidence" value="ECO:0007669"/>
    <property type="project" value="UniProtKB-SubCell"/>
</dbReference>
<protein>
    <submittedName>
        <fullName evidence="8">Efflux RND transporter periplasmic adaptor subunit</fullName>
    </submittedName>
</protein>
<accession>A0A4V1RJ50</accession>
<dbReference type="PANTHER" id="PTHR30158:SF3">
    <property type="entry name" value="MULTIDRUG EFFLUX PUMP SUBUNIT ACRA-RELATED"/>
    <property type="match status" value="1"/>
</dbReference>
<dbReference type="OrthoDB" id="9816569at2"/>
<evidence type="ECO:0000259" key="5">
    <source>
        <dbReference type="Pfam" id="PF25917"/>
    </source>
</evidence>
<dbReference type="InterPro" id="IPR058624">
    <property type="entry name" value="MdtA-like_HH"/>
</dbReference>
<evidence type="ECO:0000256" key="2">
    <source>
        <dbReference type="SAM" id="MobiDB-lite"/>
    </source>
</evidence>
<dbReference type="InterPro" id="IPR058637">
    <property type="entry name" value="YknX-like_C"/>
</dbReference>
<dbReference type="PANTHER" id="PTHR30158">
    <property type="entry name" value="ACRA/E-RELATED COMPONENT OF DRUG EFFLUX TRANSPORTER"/>
    <property type="match status" value="1"/>
</dbReference>
<gene>
    <name evidence="8" type="ORF">D3272_03165</name>
</gene>
<evidence type="ECO:0000313" key="9">
    <source>
        <dbReference type="Proteomes" id="UP000289411"/>
    </source>
</evidence>
<feature type="region of interest" description="Disordered" evidence="2">
    <location>
        <begin position="385"/>
        <end position="405"/>
    </location>
</feature>
<dbReference type="Pfam" id="PF25944">
    <property type="entry name" value="Beta-barrel_RND"/>
    <property type="match status" value="1"/>
</dbReference>
<evidence type="ECO:0000256" key="1">
    <source>
        <dbReference type="ARBA" id="ARBA00009477"/>
    </source>
</evidence>
<comment type="similarity">
    <text evidence="1">Belongs to the membrane fusion protein (MFP) (TC 8.A.1) family.</text>
</comment>
<dbReference type="GO" id="GO:0046677">
    <property type="term" value="P:response to antibiotic"/>
    <property type="evidence" value="ECO:0007669"/>
    <property type="project" value="TreeGrafter"/>
</dbReference>
<feature type="chain" id="PRO_5020589448" evidence="3">
    <location>
        <begin position="25"/>
        <end position="405"/>
    </location>
</feature>
<keyword evidence="3" id="KW-0732">Signal</keyword>
<dbReference type="SUPFAM" id="SSF111369">
    <property type="entry name" value="HlyD-like secretion proteins"/>
    <property type="match status" value="1"/>
</dbReference>
<dbReference type="InterPro" id="IPR058626">
    <property type="entry name" value="MdtA-like_b-barrel"/>
</dbReference>
<dbReference type="InterPro" id="IPR058625">
    <property type="entry name" value="MdtA-like_BSH"/>
</dbReference>
<dbReference type="Pfam" id="PF25917">
    <property type="entry name" value="BSH_RND"/>
    <property type="match status" value="1"/>
</dbReference>
<dbReference type="Pfam" id="PF25876">
    <property type="entry name" value="HH_MFP_RND"/>
    <property type="match status" value="1"/>
</dbReference>
<dbReference type="AlphaFoldDB" id="A0A4V1RJ50"/>
<dbReference type="Pfam" id="PF25989">
    <property type="entry name" value="YknX_C"/>
    <property type="match status" value="1"/>
</dbReference>
<organism evidence="8 9">
    <name type="scientific">Lichenibacterium ramalinae</name>
    <dbReference type="NCBI Taxonomy" id="2316527"/>
    <lineage>
        <taxon>Bacteria</taxon>
        <taxon>Pseudomonadati</taxon>
        <taxon>Pseudomonadota</taxon>
        <taxon>Alphaproteobacteria</taxon>
        <taxon>Hyphomicrobiales</taxon>
        <taxon>Lichenihabitantaceae</taxon>
        <taxon>Lichenibacterium</taxon>
    </lineage>
</organism>
<reference evidence="8 9" key="1">
    <citation type="submission" date="2018-09" db="EMBL/GenBank/DDBJ databases">
        <authorList>
            <person name="Grouzdev D.S."/>
            <person name="Krutkina M.S."/>
        </authorList>
    </citation>
    <scope>NUCLEOTIDE SEQUENCE [LARGE SCALE GENOMIC DNA]</scope>
    <source>
        <strain evidence="8 9">RmlP001</strain>
    </source>
</reference>
<feature type="signal peptide" evidence="3">
    <location>
        <begin position="1"/>
        <end position="24"/>
    </location>
</feature>
<comment type="caution">
    <text evidence="8">The sequence shown here is derived from an EMBL/GenBank/DDBJ whole genome shotgun (WGS) entry which is preliminary data.</text>
</comment>
<dbReference type="EMBL" id="QYBC01000002">
    <property type="protein sequence ID" value="RYB07088.1"/>
    <property type="molecule type" value="Genomic_DNA"/>
</dbReference>
<evidence type="ECO:0000259" key="4">
    <source>
        <dbReference type="Pfam" id="PF25876"/>
    </source>
</evidence>
<feature type="domain" description="Multidrug resistance protein MdtA-like alpha-helical hairpin" evidence="4">
    <location>
        <begin position="117"/>
        <end position="183"/>
    </location>
</feature>
<dbReference type="Proteomes" id="UP000289411">
    <property type="component" value="Unassembled WGS sequence"/>
</dbReference>
<dbReference type="Gene3D" id="2.40.50.100">
    <property type="match status" value="1"/>
</dbReference>
<feature type="domain" description="YknX-like C-terminal permuted SH3-like" evidence="7">
    <location>
        <begin position="321"/>
        <end position="388"/>
    </location>
</feature>
<evidence type="ECO:0000259" key="6">
    <source>
        <dbReference type="Pfam" id="PF25944"/>
    </source>
</evidence>
<evidence type="ECO:0000313" key="8">
    <source>
        <dbReference type="EMBL" id="RYB07088.1"/>
    </source>
</evidence>
<proteinExistence type="inferred from homology"/>
<dbReference type="Gene3D" id="2.40.30.170">
    <property type="match status" value="1"/>
</dbReference>
<feature type="domain" description="Multidrug resistance protein MdtA-like beta-barrel" evidence="6">
    <location>
        <begin position="219"/>
        <end position="288"/>
    </location>
</feature>
<name>A0A4V1RJ50_9HYPH</name>
<sequence>MRRSGSNRALSTAALAVAIPAALAALVVALAVVATPAAAQAPSGAPPAVGVIKVSKHPVTQTERFIGRIQATARVDIVARVTAYLQSYDFKEGDEVRKGQLLYRLEQPPFQAAVEANQGSVQQFQAQLANANVTLQRANTLLNTPAGQQSTVDAAKAGQGNLQGQVLTAQAQLKTAQINLGYTTIESPIDGKIGRTNVTAGNVVSPSSGTLATVVGQDPMYVVFPVSVRSVLELRERYVPLGGFDAVKIRIVLPDGRTYGQPGKLNFIDNTVSSNTDTIALRGTIPNPPLPQKGVDSVVRELYDGEFVSVLLEGAQPVDLLAIPQAAVLTDQQGSYVYVVGDDNKVARQTVQLGQSQPPEVSVLSGLKEGQTIVVDGLQRVRIGQAVNPGPPAPSAADAAEKAVK</sequence>
<feature type="domain" description="Multidrug resistance protein MdtA-like barrel-sandwich hybrid" evidence="5">
    <location>
        <begin position="75"/>
        <end position="209"/>
    </location>
</feature>
<dbReference type="NCBIfam" id="TIGR01730">
    <property type="entry name" value="RND_mfp"/>
    <property type="match status" value="1"/>
</dbReference>
<dbReference type="Gene3D" id="1.10.287.470">
    <property type="entry name" value="Helix hairpin bin"/>
    <property type="match status" value="1"/>
</dbReference>
<dbReference type="GO" id="GO:0022857">
    <property type="term" value="F:transmembrane transporter activity"/>
    <property type="evidence" value="ECO:0007669"/>
    <property type="project" value="InterPro"/>
</dbReference>
<reference evidence="8 9" key="2">
    <citation type="submission" date="2019-02" db="EMBL/GenBank/DDBJ databases">
        <title>'Lichenibacterium ramalinii' gen. nov. sp. nov., 'Lichenibacterium minor' gen. nov. sp. nov.</title>
        <authorList>
            <person name="Pankratov T."/>
        </authorList>
    </citation>
    <scope>NUCLEOTIDE SEQUENCE [LARGE SCALE GENOMIC DNA]</scope>
    <source>
        <strain evidence="8 9">RmlP001</strain>
    </source>
</reference>
<dbReference type="GO" id="GO:0005886">
    <property type="term" value="C:plasma membrane"/>
    <property type="evidence" value="ECO:0007669"/>
    <property type="project" value="TreeGrafter"/>
</dbReference>
<dbReference type="InterPro" id="IPR006143">
    <property type="entry name" value="RND_pump_MFP"/>
</dbReference>
<evidence type="ECO:0000259" key="7">
    <source>
        <dbReference type="Pfam" id="PF25989"/>
    </source>
</evidence>